<keyword evidence="6" id="KW-0472">Membrane</keyword>
<evidence type="ECO:0000256" key="5">
    <source>
        <dbReference type="ARBA" id="ARBA00023034"/>
    </source>
</evidence>
<dbReference type="Proteomes" id="UP001055439">
    <property type="component" value="Chromosome 5"/>
</dbReference>
<evidence type="ECO:0000259" key="7">
    <source>
        <dbReference type="Pfam" id="PF03016"/>
    </source>
</evidence>
<dbReference type="PANTHER" id="PTHR11062">
    <property type="entry name" value="EXOSTOSIN HEPARAN SULFATE GLYCOSYLTRANSFERASE -RELATED"/>
    <property type="match status" value="1"/>
</dbReference>
<sequence>MASAAKDKEKPSLCFFFSSSATSSFYREIKPPSLLPRIRFVVFVLLCYVLWLRLLFFSFPLGSSSSASYSAAAGHRHHQLSHSPETCDPDIAPFYIHTIHPRFNAALVRRCLSRLACCDVCPYVGHLGLGRPLLRLPDAADAVDAVRGTAWYATHPSTADMLFHARVQRHPCRTMDPEAAVLFYVPFYAGLHAAANFRQANRTRRDALAVDLAAHLSSLPAFRRRAGRDHFLAVGRPSRDFMRSPAGPDLGANRLLLLPEVANMTVLTVERHPWEGRNQFGIPYPSYFHPRTAADVAEWQAELRWLGRTHLFAFVGGVGSDSENANTRTSILKQCRMSDRCLAVECKPDRHKCDDPDLIMDVMRRADFCLQPPGESFTRRSTFDSVLAGCIPVFFSEHTAHTQYRWYLPSRPGDWSVMLEPSQWNQIEDELARIPRVEVERMREVVIGLIPRMAYAHPDANRSQLGFRDAVDVALVELTRRVRSIRNIETNDR</sequence>
<gene>
    <name evidence="8" type="ORF">MUK42_21034</name>
</gene>
<evidence type="ECO:0000256" key="4">
    <source>
        <dbReference type="ARBA" id="ARBA00022968"/>
    </source>
</evidence>
<dbReference type="EMBL" id="CP097507">
    <property type="protein sequence ID" value="URE02392.1"/>
    <property type="molecule type" value="Genomic_DNA"/>
</dbReference>
<dbReference type="GO" id="GO:0000139">
    <property type="term" value="C:Golgi membrane"/>
    <property type="evidence" value="ECO:0007669"/>
    <property type="project" value="UniProtKB-SubCell"/>
</dbReference>
<dbReference type="Pfam" id="PF03016">
    <property type="entry name" value="Exostosin_GT47"/>
    <property type="match status" value="1"/>
</dbReference>
<keyword evidence="5" id="KW-0333">Golgi apparatus</keyword>
<keyword evidence="3" id="KW-0328">Glycosyltransferase</keyword>
<dbReference type="InterPro" id="IPR040911">
    <property type="entry name" value="Exostosin_GT47"/>
</dbReference>
<evidence type="ECO:0000256" key="3">
    <source>
        <dbReference type="ARBA" id="ARBA00022676"/>
    </source>
</evidence>
<evidence type="ECO:0000256" key="2">
    <source>
        <dbReference type="ARBA" id="ARBA00010271"/>
    </source>
</evidence>
<comment type="similarity">
    <text evidence="2">Belongs to the glycosyltransferase 47 family.</text>
</comment>
<dbReference type="AlphaFoldDB" id="A0A9E7K3J0"/>
<feature type="domain" description="Exostosin GT47" evidence="7">
    <location>
        <begin position="95"/>
        <end position="410"/>
    </location>
</feature>
<keyword evidence="6" id="KW-0812">Transmembrane</keyword>
<organism evidence="8 9">
    <name type="scientific">Musa troglodytarum</name>
    <name type="common">fe'i banana</name>
    <dbReference type="NCBI Taxonomy" id="320322"/>
    <lineage>
        <taxon>Eukaryota</taxon>
        <taxon>Viridiplantae</taxon>
        <taxon>Streptophyta</taxon>
        <taxon>Embryophyta</taxon>
        <taxon>Tracheophyta</taxon>
        <taxon>Spermatophyta</taxon>
        <taxon>Magnoliopsida</taxon>
        <taxon>Liliopsida</taxon>
        <taxon>Zingiberales</taxon>
        <taxon>Musaceae</taxon>
        <taxon>Musa</taxon>
    </lineage>
</organism>
<feature type="transmembrane region" description="Helical" evidence="6">
    <location>
        <begin position="40"/>
        <end position="61"/>
    </location>
</feature>
<accession>A0A9E7K3J0</accession>
<dbReference type="InterPro" id="IPR004263">
    <property type="entry name" value="Exostosin"/>
</dbReference>
<protein>
    <submittedName>
        <fullName evidence="8">Exostosin family</fullName>
    </submittedName>
</protein>
<evidence type="ECO:0000256" key="1">
    <source>
        <dbReference type="ARBA" id="ARBA00004323"/>
    </source>
</evidence>
<evidence type="ECO:0000256" key="6">
    <source>
        <dbReference type="SAM" id="Phobius"/>
    </source>
</evidence>
<evidence type="ECO:0000313" key="8">
    <source>
        <dbReference type="EMBL" id="URE02392.1"/>
    </source>
</evidence>
<reference evidence="8" key="1">
    <citation type="submission" date="2022-05" db="EMBL/GenBank/DDBJ databases">
        <title>The Musa troglodytarum L. genome provides insights into the mechanism of non-climacteric behaviour and enrichment of carotenoids.</title>
        <authorList>
            <person name="Wang J."/>
        </authorList>
    </citation>
    <scope>NUCLEOTIDE SEQUENCE</scope>
    <source>
        <tissue evidence="8">Leaf</tissue>
    </source>
</reference>
<dbReference type="PANTHER" id="PTHR11062:SF255">
    <property type="entry name" value="XYLOGLUCAN GALACTOSYLTRANSFERASE GT17-RELATED"/>
    <property type="match status" value="1"/>
</dbReference>
<keyword evidence="9" id="KW-1185">Reference proteome</keyword>
<keyword evidence="4" id="KW-0735">Signal-anchor</keyword>
<comment type="subcellular location">
    <subcellularLocation>
        <location evidence="1">Golgi apparatus membrane</location>
        <topology evidence="1">Single-pass type II membrane protein</topology>
    </subcellularLocation>
</comment>
<dbReference type="OrthoDB" id="1924787at2759"/>
<name>A0A9E7K3J0_9LILI</name>
<keyword evidence="6" id="KW-1133">Transmembrane helix</keyword>
<dbReference type="GO" id="GO:0016757">
    <property type="term" value="F:glycosyltransferase activity"/>
    <property type="evidence" value="ECO:0007669"/>
    <property type="project" value="UniProtKB-KW"/>
</dbReference>
<evidence type="ECO:0000313" key="9">
    <source>
        <dbReference type="Proteomes" id="UP001055439"/>
    </source>
</evidence>
<proteinExistence type="inferred from homology"/>
<keyword evidence="3" id="KW-0808">Transferase</keyword>